<evidence type="ECO:0000313" key="10">
    <source>
        <dbReference type="EMBL" id="KAF1956243.1"/>
    </source>
</evidence>
<organism evidence="10 11">
    <name type="scientific">Byssothecium circinans</name>
    <dbReference type="NCBI Taxonomy" id="147558"/>
    <lineage>
        <taxon>Eukaryota</taxon>
        <taxon>Fungi</taxon>
        <taxon>Dikarya</taxon>
        <taxon>Ascomycota</taxon>
        <taxon>Pezizomycotina</taxon>
        <taxon>Dothideomycetes</taxon>
        <taxon>Pleosporomycetidae</taxon>
        <taxon>Pleosporales</taxon>
        <taxon>Massarineae</taxon>
        <taxon>Massarinaceae</taxon>
        <taxon>Byssothecium</taxon>
    </lineage>
</organism>
<keyword evidence="5" id="KW-0539">Nucleus</keyword>
<dbReference type="InterPro" id="IPR036020">
    <property type="entry name" value="WW_dom_sf"/>
</dbReference>
<dbReference type="InterPro" id="IPR036517">
    <property type="entry name" value="FF_domain_sf"/>
</dbReference>
<evidence type="ECO:0000256" key="7">
    <source>
        <dbReference type="SAM" id="MobiDB-lite"/>
    </source>
</evidence>
<feature type="compositionally biased region" description="Basic and acidic residues" evidence="7">
    <location>
        <begin position="761"/>
        <end position="772"/>
    </location>
</feature>
<evidence type="ECO:0008006" key="12">
    <source>
        <dbReference type="Google" id="ProtNLM"/>
    </source>
</evidence>
<reference evidence="10" key="1">
    <citation type="journal article" date="2020" name="Stud. Mycol.">
        <title>101 Dothideomycetes genomes: a test case for predicting lifestyles and emergence of pathogens.</title>
        <authorList>
            <person name="Haridas S."/>
            <person name="Albert R."/>
            <person name="Binder M."/>
            <person name="Bloem J."/>
            <person name="Labutti K."/>
            <person name="Salamov A."/>
            <person name="Andreopoulos B."/>
            <person name="Baker S."/>
            <person name="Barry K."/>
            <person name="Bills G."/>
            <person name="Bluhm B."/>
            <person name="Cannon C."/>
            <person name="Castanera R."/>
            <person name="Culley D."/>
            <person name="Daum C."/>
            <person name="Ezra D."/>
            <person name="Gonzalez J."/>
            <person name="Henrissat B."/>
            <person name="Kuo A."/>
            <person name="Liang C."/>
            <person name="Lipzen A."/>
            <person name="Lutzoni F."/>
            <person name="Magnuson J."/>
            <person name="Mondo S."/>
            <person name="Nolan M."/>
            <person name="Ohm R."/>
            <person name="Pangilinan J."/>
            <person name="Park H.-J."/>
            <person name="Ramirez L."/>
            <person name="Alfaro M."/>
            <person name="Sun H."/>
            <person name="Tritt A."/>
            <person name="Yoshinaga Y."/>
            <person name="Zwiers L.-H."/>
            <person name="Turgeon B."/>
            <person name="Goodwin S."/>
            <person name="Spatafora J."/>
            <person name="Crous P."/>
            <person name="Grigoriev I."/>
        </authorList>
    </citation>
    <scope>NUCLEOTIDE SEQUENCE</scope>
    <source>
        <strain evidence="10">CBS 675.92</strain>
    </source>
</reference>
<feature type="domain" description="WW" evidence="8">
    <location>
        <begin position="11"/>
        <end position="40"/>
    </location>
</feature>
<dbReference type="AlphaFoldDB" id="A0A6A5TTG7"/>
<gene>
    <name evidence="10" type="ORF">CC80DRAFT_414032</name>
</gene>
<evidence type="ECO:0000256" key="6">
    <source>
        <dbReference type="SAM" id="Coils"/>
    </source>
</evidence>
<evidence type="ECO:0000256" key="1">
    <source>
        <dbReference type="ARBA" id="ARBA00004123"/>
    </source>
</evidence>
<feature type="compositionally biased region" description="Basic and acidic residues" evidence="7">
    <location>
        <begin position="115"/>
        <end position="157"/>
    </location>
</feature>
<feature type="compositionally biased region" description="Basic and acidic residues" evidence="7">
    <location>
        <begin position="622"/>
        <end position="646"/>
    </location>
</feature>
<evidence type="ECO:0000256" key="3">
    <source>
        <dbReference type="ARBA" id="ARBA00022737"/>
    </source>
</evidence>
<evidence type="ECO:0000256" key="2">
    <source>
        <dbReference type="ARBA" id="ARBA00022664"/>
    </source>
</evidence>
<dbReference type="FunFam" id="1.10.10.440:FF:000013">
    <property type="entry name" value="pre-mRNA-processing protein 40A isoform X1"/>
    <property type="match status" value="1"/>
</dbReference>
<sequence length="780" mass="93115">MGMPPPVMVPPSKWRILKQGDREYYHNIEENTTTWTKPEELMSDDERAMVGTQWAQYKSPEGRPYWAHKQSKQTTWEMPEEVQRNLDRIKSSRPPQRPPPNAWAAGPAMGPPSFDHGRNERERDSYQPADRRDRRDRDDREGGFGGERGERGERAERQSFAPANELQFATPQEAEAAFMKVLKQLKVQADWSWTQTVRVGIKDPNWRAIPDPEKREQAFKKYCDDLRAQEKHKEKDRQAKLRMDFMAMLRSHPEIKHYTKWRTARPILEEETIFRSAKDDNERRQLFDEYIALLKQANAEKEVEDKKTALDGLQSLLQDLDLEPFTRWQSAEAQLEDSMEFNSEKYQSLHRIDVLTTFEKHIRQLQREQNDRVQAENNAKRRIERRNRDAFKQLLSELQENGMLRYGTKWKDIHSTIQNDPRYTAMLGQPGSTPLDLFWDAMEMEEQKFRTLRRHALNALEQHRFEVTATTPFDDFLKIMRSEPRTANIDDQSVRSIFDYVVAKVKRRQDDERRDEEYNERYAMDNLRSVIKRLEPPVSPSDDWQAVRPRVEKTDEYRALKSESLRQSVFDKYMRRLKEKESDRRERSKRDPRDRERDRRERDREYRNGHSDSHRRHRTRTRSPENDPYAAERRQAQQDREARYRNNDSTGLSPPHRRDRERDLDRYERSRQGSGDHYGRERREREAERERSYVSRGDPLSRADPRERSVSELDYGDGTGRPISTRRRRESDESSSRRDNKRPRYSPRHDRKSKTPAPEPAKVEERALRSGSEEGEIEED</sequence>
<feature type="domain" description="FF" evidence="9">
    <location>
        <begin position="382"/>
        <end position="444"/>
    </location>
</feature>
<keyword evidence="6" id="KW-0175">Coiled coil</keyword>
<feature type="region of interest" description="Disordered" evidence="7">
    <location>
        <begin position="60"/>
        <end position="165"/>
    </location>
</feature>
<evidence type="ECO:0000313" key="11">
    <source>
        <dbReference type="Proteomes" id="UP000800035"/>
    </source>
</evidence>
<dbReference type="Gene3D" id="1.10.10.440">
    <property type="entry name" value="FF domain"/>
    <property type="match status" value="5"/>
</dbReference>
<evidence type="ECO:0000259" key="9">
    <source>
        <dbReference type="PROSITE" id="PS51676"/>
    </source>
</evidence>
<evidence type="ECO:0000256" key="4">
    <source>
        <dbReference type="ARBA" id="ARBA00023187"/>
    </source>
</evidence>
<dbReference type="GO" id="GO:0045292">
    <property type="term" value="P:mRNA cis splicing, via spliceosome"/>
    <property type="evidence" value="ECO:0007669"/>
    <property type="project" value="InterPro"/>
</dbReference>
<feature type="compositionally biased region" description="Basic and acidic residues" evidence="7">
    <location>
        <begin position="578"/>
        <end position="612"/>
    </location>
</feature>
<dbReference type="PROSITE" id="PS50020">
    <property type="entry name" value="WW_DOMAIN_2"/>
    <property type="match status" value="2"/>
</dbReference>
<dbReference type="Proteomes" id="UP000800035">
    <property type="component" value="Unassembled WGS sequence"/>
</dbReference>
<feature type="compositionally biased region" description="Basic residues" evidence="7">
    <location>
        <begin position="739"/>
        <end position="754"/>
    </location>
</feature>
<protein>
    <recommendedName>
        <fullName evidence="12">U1 snRNP-associated protein Usp104</fullName>
    </recommendedName>
</protein>
<dbReference type="PROSITE" id="PS01159">
    <property type="entry name" value="WW_DOMAIN_1"/>
    <property type="match status" value="2"/>
</dbReference>
<dbReference type="SMART" id="SM00456">
    <property type="entry name" value="WW"/>
    <property type="match status" value="2"/>
</dbReference>
<dbReference type="PROSITE" id="PS51676">
    <property type="entry name" value="FF"/>
    <property type="match status" value="2"/>
</dbReference>
<comment type="subcellular location">
    <subcellularLocation>
        <location evidence="1">Nucleus</location>
    </subcellularLocation>
</comment>
<evidence type="ECO:0000259" key="8">
    <source>
        <dbReference type="PROSITE" id="PS50020"/>
    </source>
</evidence>
<accession>A0A6A5TTG7</accession>
<dbReference type="Pfam" id="PF01846">
    <property type="entry name" value="FF"/>
    <property type="match status" value="3"/>
</dbReference>
<feature type="compositionally biased region" description="Basic and acidic residues" evidence="7">
    <location>
        <begin position="729"/>
        <end position="738"/>
    </location>
</feature>
<dbReference type="SMART" id="SM00441">
    <property type="entry name" value="FF"/>
    <property type="match status" value="5"/>
</dbReference>
<feature type="compositionally biased region" description="Basic and acidic residues" evidence="7">
    <location>
        <begin position="656"/>
        <end position="671"/>
    </location>
</feature>
<proteinExistence type="predicted"/>
<feature type="compositionally biased region" description="Basic and acidic residues" evidence="7">
    <location>
        <begin position="677"/>
        <end position="711"/>
    </location>
</feature>
<dbReference type="OrthoDB" id="187617at2759"/>
<dbReference type="InterPro" id="IPR002713">
    <property type="entry name" value="FF_domain"/>
</dbReference>
<keyword evidence="2" id="KW-0507">mRNA processing</keyword>
<dbReference type="PANTHER" id="PTHR11864:SF0">
    <property type="entry name" value="PRP40 PRE-MRNA PROCESSING FACTOR 40 HOMOLOG A (YEAST)"/>
    <property type="match status" value="1"/>
</dbReference>
<dbReference type="EMBL" id="ML976992">
    <property type="protein sequence ID" value="KAF1956243.1"/>
    <property type="molecule type" value="Genomic_DNA"/>
</dbReference>
<dbReference type="InterPro" id="IPR039726">
    <property type="entry name" value="Prp40-like"/>
</dbReference>
<dbReference type="GO" id="GO:0003723">
    <property type="term" value="F:RNA binding"/>
    <property type="evidence" value="ECO:0007669"/>
    <property type="project" value="TreeGrafter"/>
</dbReference>
<feature type="compositionally biased region" description="Basic and acidic residues" evidence="7">
    <location>
        <begin position="81"/>
        <end position="90"/>
    </location>
</feature>
<dbReference type="PANTHER" id="PTHR11864">
    <property type="entry name" value="PRE-MRNA-PROCESSING PROTEIN PRP40"/>
    <property type="match status" value="1"/>
</dbReference>
<dbReference type="Gene3D" id="2.20.70.10">
    <property type="match status" value="2"/>
</dbReference>
<name>A0A6A5TTG7_9PLEO</name>
<evidence type="ECO:0000256" key="5">
    <source>
        <dbReference type="ARBA" id="ARBA00023242"/>
    </source>
</evidence>
<keyword evidence="11" id="KW-1185">Reference proteome</keyword>
<dbReference type="SUPFAM" id="SSF51045">
    <property type="entry name" value="WW domain"/>
    <property type="match status" value="2"/>
</dbReference>
<dbReference type="Pfam" id="PF25432">
    <property type="entry name" value="FF_PRPF40A"/>
    <property type="match status" value="1"/>
</dbReference>
<dbReference type="FunFam" id="1.10.10.440:FF:000033">
    <property type="entry name" value="Formin binding protein (FNB3)"/>
    <property type="match status" value="1"/>
</dbReference>
<dbReference type="InterPro" id="IPR001202">
    <property type="entry name" value="WW_dom"/>
</dbReference>
<feature type="coiled-coil region" evidence="6">
    <location>
        <begin position="296"/>
        <end position="323"/>
    </location>
</feature>
<dbReference type="SUPFAM" id="SSF81698">
    <property type="entry name" value="FF domain"/>
    <property type="match status" value="5"/>
</dbReference>
<feature type="domain" description="WW" evidence="8">
    <location>
        <begin position="48"/>
        <end position="81"/>
    </location>
</feature>
<dbReference type="GO" id="GO:0005685">
    <property type="term" value="C:U1 snRNP"/>
    <property type="evidence" value="ECO:0007669"/>
    <property type="project" value="TreeGrafter"/>
</dbReference>
<dbReference type="CDD" id="cd00201">
    <property type="entry name" value="WW"/>
    <property type="match status" value="1"/>
</dbReference>
<feature type="domain" description="FF" evidence="9">
    <location>
        <begin position="233"/>
        <end position="293"/>
    </location>
</feature>
<keyword evidence="4" id="KW-0508">mRNA splicing</keyword>
<keyword evidence="3" id="KW-0677">Repeat</keyword>
<feature type="region of interest" description="Disordered" evidence="7">
    <location>
        <begin position="578"/>
        <end position="780"/>
    </location>
</feature>
<feature type="coiled-coil region" evidence="6">
    <location>
        <begin position="358"/>
        <end position="401"/>
    </location>
</feature>
<dbReference type="GO" id="GO:0071004">
    <property type="term" value="C:U2-type prespliceosome"/>
    <property type="evidence" value="ECO:0007669"/>
    <property type="project" value="TreeGrafter"/>
</dbReference>